<name>A0A4Y3R2C9_STRCI</name>
<accession>A0A4Y3R2C9</accession>
<evidence type="ECO:0000313" key="5">
    <source>
        <dbReference type="Proteomes" id="UP000319210"/>
    </source>
</evidence>
<evidence type="ECO:0000256" key="2">
    <source>
        <dbReference type="SAM" id="SignalP"/>
    </source>
</evidence>
<organism evidence="4 5">
    <name type="scientific">Streptomyces cacaoi</name>
    <dbReference type="NCBI Taxonomy" id="1898"/>
    <lineage>
        <taxon>Bacteria</taxon>
        <taxon>Bacillati</taxon>
        <taxon>Actinomycetota</taxon>
        <taxon>Actinomycetes</taxon>
        <taxon>Kitasatosporales</taxon>
        <taxon>Streptomycetaceae</taxon>
        <taxon>Streptomyces</taxon>
    </lineage>
</organism>
<keyword evidence="5" id="KW-1185">Reference proteome</keyword>
<dbReference type="Pfam" id="PF14016">
    <property type="entry name" value="DUF4232"/>
    <property type="match status" value="1"/>
</dbReference>
<dbReference type="PROSITE" id="PS51257">
    <property type="entry name" value="PROKAR_LIPOPROTEIN"/>
    <property type="match status" value="1"/>
</dbReference>
<dbReference type="RefSeq" id="WP_086818427.1">
    <property type="nucleotide sequence ID" value="NZ_BJMM01000025.1"/>
</dbReference>
<dbReference type="EMBL" id="BJMM01000025">
    <property type="protein sequence ID" value="GEB51886.1"/>
    <property type="molecule type" value="Genomic_DNA"/>
</dbReference>
<dbReference type="InterPro" id="IPR025326">
    <property type="entry name" value="DUF4232"/>
</dbReference>
<dbReference type="AlphaFoldDB" id="A0A4Y3R2C9"/>
<protein>
    <recommendedName>
        <fullName evidence="3">DUF4232 domain-containing protein</fullName>
    </recommendedName>
</protein>
<dbReference type="OrthoDB" id="3400969at2"/>
<gene>
    <name evidence="4" type="ORF">SCA03_44370</name>
</gene>
<evidence type="ECO:0000256" key="1">
    <source>
        <dbReference type="SAM" id="MobiDB-lite"/>
    </source>
</evidence>
<feature type="region of interest" description="Disordered" evidence="1">
    <location>
        <begin position="172"/>
        <end position="194"/>
    </location>
</feature>
<sequence>MRELLRTRAVRGAAAVLVAGALTGTVTACGDATADDPAKNASSREQGSGSDSGDTGSAASGQTTGNAKGTQTGNGGRTPTCSGSDLAAGLGGGRAATPDMDTPDEVTRAAVWFKNTGSTTCALKGFPGIRISGPEGSDDLRRTARHARPVTLGPGERATAVFSLLTGDKDSGENLITPEKVATTPPGTTRTFDLKWPYGGAVQVQSTATTPAATVEPVGAG</sequence>
<proteinExistence type="predicted"/>
<feature type="region of interest" description="Disordered" evidence="1">
    <location>
        <begin position="31"/>
        <end position="102"/>
    </location>
</feature>
<comment type="caution">
    <text evidence="4">The sequence shown here is derived from an EMBL/GenBank/DDBJ whole genome shotgun (WGS) entry which is preliminary data.</text>
</comment>
<feature type="domain" description="DUF4232" evidence="3">
    <location>
        <begin position="81"/>
        <end position="213"/>
    </location>
</feature>
<feature type="chain" id="PRO_5038874686" description="DUF4232 domain-containing protein" evidence="2">
    <location>
        <begin position="29"/>
        <end position="221"/>
    </location>
</feature>
<dbReference type="Proteomes" id="UP000319210">
    <property type="component" value="Unassembled WGS sequence"/>
</dbReference>
<feature type="signal peptide" evidence="2">
    <location>
        <begin position="1"/>
        <end position="28"/>
    </location>
</feature>
<evidence type="ECO:0000313" key="4">
    <source>
        <dbReference type="EMBL" id="GEB51886.1"/>
    </source>
</evidence>
<keyword evidence="2" id="KW-0732">Signal</keyword>
<feature type="compositionally biased region" description="Low complexity" evidence="1">
    <location>
        <begin position="46"/>
        <end position="65"/>
    </location>
</feature>
<reference evidence="4 5" key="1">
    <citation type="submission" date="2019-06" db="EMBL/GenBank/DDBJ databases">
        <title>Whole genome shotgun sequence of Streptomyces cacaoi subsp. cacaoi NBRC 12748.</title>
        <authorList>
            <person name="Hosoyama A."/>
            <person name="Uohara A."/>
            <person name="Ohji S."/>
            <person name="Ichikawa N."/>
        </authorList>
    </citation>
    <scope>NUCLEOTIDE SEQUENCE [LARGE SCALE GENOMIC DNA]</scope>
    <source>
        <strain evidence="4 5">NBRC 12748</strain>
    </source>
</reference>
<evidence type="ECO:0000259" key="3">
    <source>
        <dbReference type="Pfam" id="PF14016"/>
    </source>
</evidence>
<feature type="compositionally biased region" description="Polar residues" evidence="1">
    <location>
        <begin position="66"/>
        <end position="83"/>
    </location>
</feature>